<dbReference type="Proteomes" id="UP000235616">
    <property type="component" value="Unassembled WGS sequence"/>
</dbReference>
<reference evidence="1 2" key="1">
    <citation type="submission" date="2018-01" db="EMBL/GenBank/DDBJ databases">
        <title>Whole genome analyses suggest that Burkholderia sensu lato contains two further novel genera in the rhizoxinica-symbiotica group Mycetohabitans gen. nov., and Trinickia gen. nov.: implications for the evolution of diazotrophy and nodulation in the Burkholderiaceae.</title>
        <authorList>
            <person name="Estrada-de los Santos P."/>
            <person name="Palmer M."/>
            <person name="Chavez-Ramirez B."/>
            <person name="Beukes C."/>
            <person name="Steenkamp E.T."/>
            <person name="Hirsch A.M."/>
            <person name="Manyaka P."/>
            <person name="Maluk M."/>
            <person name="Lafos M."/>
            <person name="Crook M."/>
            <person name="Gross E."/>
            <person name="Simon M.F."/>
            <person name="Bueno dos Reis Junior F."/>
            <person name="Poole P.S."/>
            <person name="Venter S.N."/>
            <person name="James E.K."/>
        </authorList>
    </citation>
    <scope>NUCLEOTIDE SEQUENCE [LARGE SCALE GENOMIC DNA]</scope>
    <source>
        <strain evidence="1 2">GIMN1.004</strain>
    </source>
</reference>
<accession>A0A2N7VP07</accession>
<sequence length="139" mass="15394">MQIAYPRDECSFQFSSVDFCDEKHLTAIKSAIAVREPDFGEKYILLSIPEGLPAFFQHSLVAIDVTTGVVYPVPIDGYSGVTDAEGYAKNAGKLKYNLHSNKVCISGAIIVHRMIENGNFCFFLAGDRFVGHHTPYMDP</sequence>
<dbReference type="AlphaFoldDB" id="A0A2N7VP07"/>
<dbReference type="EMBL" id="PNYA01000013">
    <property type="protein sequence ID" value="PMS18866.1"/>
    <property type="molecule type" value="Genomic_DNA"/>
</dbReference>
<keyword evidence="2" id="KW-1185">Reference proteome</keyword>
<evidence type="ECO:0000313" key="2">
    <source>
        <dbReference type="Proteomes" id="UP000235616"/>
    </source>
</evidence>
<proteinExistence type="predicted"/>
<name>A0A2N7VP07_9BURK</name>
<comment type="caution">
    <text evidence="1">The sequence shown here is derived from an EMBL/GenBank/DDBJ whole genome shotgun (WGS) entry which is preliminary data.</text>
</comment>
<dbReference type="OrthoDB" id="6688584at2"/>
<organism evidence="1 2">
    <name type="scientific">Trinickia dabaoshanensis</name>
    <dbReference type="NCBI Taxonomy" id="564714"/>
    <lineage>
        <taxon>Bacteria</taxon>
        <taxon>Pseudomonadati</taxon>
        <taxon>Pseudomonadota</taxon>
        <taxon>Betaproteobacteria</taxon>
        <taxon>Burkholderiales</taxon>
        <taxon>Burkholderiaceae</taxon>
        <taxon>Trinickia</taxon>
    </lineage>
</organism>
<evidence type="ECO:0000313" key="1">
    <source>
        <dbReference type="EMBL" id="PMS18866.1"/>
    </source>
</evidence>
<gene>
    <name evidence="1" type="ORF">C0Z18_16225</name>
</gene>
<protein>
    <submittedName>
        <fullName evidence="1">Uncharacterized protein</fullName>
    </submittedName>
</protein>